<name>A0A1I7TRJ2_9PELO</name>
<feature type="compositionally biased region" description="Acidic residues" evidence="1">
    <location>
        <begin position="47"/>
        <end position="58"/>
    </location>
</feature>
<evidence type="ECO:0000313" key="2">
    <source>
        <dbReference type="Proteomes" id="UP000095282"/>
    </source>
</evidence>
<dbReference type="AlphaFoldDB" id="A0A1I7TRJ2"/>
<feature type="compositionally biased region" description="Acidic residues" evidence="1">
    <location>
        <begin position="98"/>
        <end position="119"/>
    </location>
</feature>
<feature type="compositionally biased region" description="Basic and acidic residues" evidence="1">
    <location>
        <begin position="87"/>
        <end position="97"/>
    </location>
</feature>
<dbReference type="WBParaSite" id="Csp11.Scaffold629.g11058.t1">
    <property type="protein sequence ID" value="Csp11.Scaffold629.g11058.t1"/>
    <property type="gene ID" value="Csp11.Scaffold629.g11058"/>
</dbReference>
<dbReference type="Proteomes" id="UP000095282">
    <property type="component" value="Unplaced"/>
</dbReference>
<organism evidence="2 3">
    <name type="scientific">Caenorhabditis tropicalis</name>
    <dbReference type="NCBI Taxonomy" id="1561998"/>
    <lineage>
        <taxon>Eukaryota</taxon>
        <taxon>Metazoa</taxon>
        <taxon>Ecdysozoa</taxon>
        <taxon>Nematoda</taxon>
        <taxon>Chromadorea</taxon>
        <taxon>Rhabditida</taxon>
        <taxon>Rhabditina</taxon>
        <taxon>Rhabditomorpha</taxon>
        <taxon>Rhabditoidea</taxon>
        <taxon>Rhabditidae</taxon>
        <taxon>Peloderinae</taxon>
        <taxon>Caenorhabditis</taxon>
    </lineage>
</organism>
<protein>
    <submittedName>
        <fullName evidence="3">TIGR02300 family protein</fullName>
    </submittedName>
</protein>
<feature type="region of interest" description="Disordered" evidence="1">
    <location>
        <begin position="43"/>
        <end position="119"/>
    </location>
</feature>
<evidence type="ECO:0000313" key="3">
    <source>
        <dbReference type="WBParaSite" id="Csp11.Scaffold629.g11058.t1"/>
    </source>
</evidence>
<accession>A0A1I7TRJ2</accession>
<reference evidence="3" key="1">
    <citation type="submission" date="2016-11" db="UniProtKB">
        <authorList>
            <consortium name="WormBaseParasite"/>
        </authorList>
    </citation>
    <scope>IDENTIFICATION</scope>
</reference>
<sequence length="119" mass="13238">MTSDKENTDPVTGECPVPAPIPIRRISYHQSWFDNLPSVEPRFEVNSSDEDVDPDDTSIEGSYTLDHGQEEGVESDDDTFSTVSSVHIDELNIKDDGPVVEDVEDDQDYDGDAETEDDD</sequence>
<evidence type="ECO:0000256" key="1">
    <source>
        <dbReference type="SAM" id="MobiDB-lite"/>
    </source>
</evidence>
<proteinExistence type="predicted"/>
<keyword evidence="2" id="KW-1185">Reference proteome</keyword>